<feature type="repeat" description="Solcar" evidence="9">
    <location>
        <begin position="108"/>
        <end position="191"/>
    </location>
</feature>
<dbReference type="STRING" id="230819.A0A5C3KZD3"/>
<evidence type="ECO:0000313" key="13">
    <source>
        <dbReference type="Proteomes" id="UP000307440"/>
    </source>
</evidence>
<keyword evidence="7" id="KW-0496">Mitochondrion</keyword>
<evidence type="ECO:0000256" key="1">
    <source>
        <dbReference type="ARBA" id="ARBA00004225"/>
    </source>
</evidence>
<comment type="subcellular location">
    <subcellularLocation>
        <location evidence="1">Mitochondrion membrane</location>
        <topology evidence="1">Multi-pass membrane protein</topology>
    </subcellularLocation>
</comment>
<dbReference type="GO" id="GO:0022857">
    <property type="term" value="F:transmembrane transporter activity"/>
    <property type="evidence" value="ECO:0007669"/>
    <property type="project" value="TreeGrafter"/>
</dbReference>
<proteinExistence type="inferred from homology"/>
<dbReference type="Proteomes" id="UP000307440">
    <property type="component" value="Unassembled WGS sequence"/>
</dbReference>
<feature type="transmembrane region" description="Helical" evidence="11">
    <location>
        <begin position="110"/>
        <end position="129"/>
    </location>
</feature>
<evidence type="ECO:0000256" key="4">
    <source>
        <dbReference type="ARBA" id="ARBA00022692"/>
    </source>
</evidence>
<evidence type="ECO:0000313" key="12">
    <source>
        <dbReference type="EMBL" id="TFK25764.1"/>
    </source>
</evidence>
<keyword evidence="5" id="KW-0677">Repeat</keyword>
<sequence>MEEVVKGDGKVQLDPTLDFVAGTVAGMASLAVGFPLDTVKVRFQTPGIASKYTSTFSAIRTIVREEKFIGLYRGITSPMATVALMNGLVFASYRFLMKLQLETADGIPTLAQIALAGAGSGIISAMITTPTELIKIRQQSLLVPTTARQVAWQIFRESGIRGLYRGLTATALRDTGYGAYFFAYEATCRYFAPPMANSTSSDILAHVEEEVATLSWPALLVAGGVAGVAGWIATFPLDVVKTRIQASQPIYTPNPALSATTTSTPHYIIPSRGYSTAHATFRTPLLYRWIGVPSQTTVKDTNPYRSTWSTIVNSYRAEGLPVFFRGLSPTLIRAIPVNMVTFGTFEAIVHAFS</sequence>
<keyword evidence="4 9" id="KW-0812">Transmembrane</keyword>
<evidence type="ECO:0000256" key="3">
    <source>
        <dbReference type="ARBA" id="ARBA00022448"/>
    </source>
</evidence>
<protein>
    <submittedName>
        <fullName evidence="12">Carnitine/acyl carnitine carrier</fullName>
    </submittedName>
</protein>
<evidence type="ECO:0000256" key="6">
    <source>
        <dbReference type="ARBA" id="ARBA00022989"/>
    </source>
</evidence>
<evidence type="ECO:0000256" key="9">
    <source>
        <dbReference type="PROSITE-ProRule" id="PRU00282"/>
    </source>
</evidence>
<dbReference type="PROSITE" id="PS50920">
    <property type="entry name" value="SOLCAR"/>
    <property type="match status" value="3"/>
</dbReference>
<evidence type="ECO:0000256" key="8">
    <source>
        <dbReference type="ARBA" id="ARBA00023136"/>
    </source>
</evidence>
<keyword evidence="6 11" id="KW-1133">Transmembrane helix</keyword>
<dbReference type="PRINTS" id="PR00926">
    <property type="entry name" value="MITOCARRIER"/>
</dbReference>
<keyword evidence="13" id="KW-1185">Reference proteome</keyword>
<dbReference type="Gene3D" id="1.50.40.10">
    <property type="entry name" value="Mitochondrial carrier domain"/>
    <property type="match status" value="1"/>
</dbReference>
<reference evidence="12 13" key="1">
    <citation type="journal article" date="2019" name="Nat. Ecol. Evol.">
        <title>Megaphylogeny resolves global patterns of mushroom evolution.</title>
        <authorList>
            <person name="Varga T."/>
            <person name="Krizsan K."/>
            <person name="Foldi C."/>
            <person name="Dima B."/>
            <person name="Sanchez-Garcia M."/>
            <person name="Sanchez-Ramirez S."/>
            <person name="Szollosi G.J."/>
            <person name="Szarkandi J.G."/>
            <person name="Papp V."/>
            <person name="Albert L."/>
            <person name="Andreopoulos W."/>
            <person name="Angelini C."/>
            <person name="Antonin V."/>
            <person name="Barry K.W."/>
            <person name="Bougher N.L."/>
            <person name="Buchanan P."/>
            <person name="Buyck B."/>
            <person name="Bense V."/>
            <person name="Catcheside P."/>
            <person name="Chovatia M."/>
            <person name="Cooper J."/>
            <person name="Damon W."/>
            <person name="Desjardin D."/>
            <person name="Finy P."/>
            <person name="Geml J."/>
            <person name="Haridas S."/>
            <person name="Hughes K."/>
            <person name="Justo A."/>
            <person name="Karasinski D."/>
            <person name="Kautmanova I."/>
            <person name="Kiss B."/>
            <person name="Kocsube S."/>
            <person name="Kotiranta H."/>
            <person name="LaButti K.M."/>
            <person name="Lechner B.E."/>
            <person name="Liimatainen K."/>
            <person name="Lipzen A."/>
            <person name="Lukacs Z."/>
            <person name="Mihaltcheva S."/>
            <person name="Morgado L.N."/>
            <person name="Niskanen T."/>
            <person name="Noordeloos M.E."/>
            <person name="Ohm R.A."/>
            <person name="Ortiz-Santana B."/>
            <person name="Ovrebo C."/>
            <person name="Racz N."/>
            <person name="Riley R."/>
            <person name="Savchenko A."/>
            <person name="Shiryaev A."/>
            <person name="Soop K."/>
            <person name="Spirin V."/>
            <person name="Szebenyi C."/>
            <person name="Tomsovsky M."/>
            <person name="Tulloss R.E."/>
            <person name="Uehling J."/>
            <person name="Grigoriev I.V."/>
            <person name="Vagvolgyi C."/>
            <person name="Papp T."/>
            <person name="Martin F.M."/>
            <person name="Miettinen O."/>
            <person name="Hibbett D.S."/>
            <person name="Nagy L.G."/>
        </authorList>
    </citation>
    <scope>NUCLEOTIDE SEQUENCE [LARGE SCALE GENOMIC DNA]</scope>
    <source>
        <strain evidence="12 13">CBS 121175</strain>
    </source>
</reference>
<dbReference type="Pfam" id="PF00153">
    <property type="entry name" value="Mito_carr"/>
    <property type="match status" value="4"/>
</dbReference>
<evidence type="ECO:0000256" key="10">
    <source>
        <dbReference type="RuleBase" id="RU000488"/>
    </source>
</evidence>
<feature type="repeat" description="Solcar" evidence="9">
    <location>
        <begin position="214"/>
        <end position="351"/>
    </location>
</feature>
<dbReference type="EMBL" id="ML210182">
    <property type="protein sequence ID" value="TFK25764.1"/>
    <property type="molecule type" value="Genomic_DNA"/>
</dbReference>
<feature type="repeat" description="Solcar" evidence="9">
    <location>
        <begin position="13"/>
        <end position="99"/>
    </location>
</feature>
<dbReference type="GO" id="GO:0031966">
    <property type="term" value="C:mitochondrial membrane"/>
    <property type="evidence" value="ECO:0007669"/>
    <property type="project" value="UniProtKB-SubCell"/>
</dbReference>
<dbReference type="InterPro" id="IPR002067">
    <property type="entry name" value="MCP"/>
</dbReference>
<accession>A0A5C3KZD3</accession>
<dbReference type="PANTHER" id="PTHR45624">
    <property type="entry name" value="MITOCHONDRIAL BASIC AMINO ACIDS TRANSPORTER-RELATED"/>
    <property type="match status" value="1"/>
</dbReference>
<dbReference type="InterPro" id="IPR023395">
    <property type="entry name" value="MCP_dom_sf"/>
</dbReference>
<evidence type="ECO:0000256" key="7">
    <source>
        <dbReference type="ARBA" id="ARBA00023128"/>
    </source>
</evidence>
<dbReference type="PANTHER" id="PTHR45624:SF10">
    <property type="entry name" value="SLC (SOLUTE CARRIER) HOMOLOG"/>
    <property type="match status" value="1"/>
</dbReference>
<dbReference type="InterPro" id="IPR050567">
    <property type="entry name" value="Mitochondrial_Carrier"/>
</dbReference>
<dbReference type="InterPro" id="IPR018108">
    <property type="entry name" value="MCP_transmembrane"/>
</dbReference>
<keyword evidence="3 10" id="KW-0813">Transport</keyword>
<gene>
    <name evidence="12" type="ORF">FA15DRAFT_703381</name>
</gene>
<evidence type="ECO:0000256" key="5">
    <source>
        <dbReference type="ARBA" id="ARBA00022737"/>
    </source>
</evidence>
<comment type="similarity">
    <text evidence="2 10">Belongs to the mitochondrial carrier (TC 2.A.29) family.</text>
</comment>
<dbReference type="SUPFAM" id="SSF103506">
    <property type="entry name" value="Mitochondrial carrier"/>
    <property type="match status" value="1"/>
</dbReference>
<evidence type="ECO:0000256" key="2">
    <source>
        <dbReference type="ARBA" id="ARBA00006375"/>
    </source>
</evidence>
<feature type="transmembrane region" description="Helical" evidence="11">
    <location>
        <begin position="70"/>
        <end position="90"/>
    </location>
</feature>
<dbReference type="AlphaFoldDB" id="A0A5C3KZD3"/>
<organism evidence="12 13">
    <name type="scientific">Coprinopsis marcescibilis</name>
    <name type="common">Agaric fungus</name>
    <name type="synonym">Psathyrella marcescibilis</name>
    <dbReference type="NCBI Taxonomy" id="230819"/>
    <lineage>
        <taxon>Eukaryota</taxon>
        <taxon>Fungi</taxon>
        <taxon>Dikarya</taxon>
        <taxon>Basidiomycota</taxon>
        <taxon>Agaricomycotina</taxon>
        <taxon>Agaricomycetes</taxon>
        <taxon>Agaricomycetidae</taxon>
        <taxon>Agaricales</taxon>
        <taxon>Agaricineae</taxon>
        <taxon>Psathyrellaceae</taxon>
        <taxon>Coprinopsis</taxon>
    </lineage>
</organism>
<dbReference type="OrthoDB" id="14252at2759"/>
<evidence type="ECO:0000256" key="11">
    <source>
        <dbReference type="SAM" id="Phobius"/>
    </source>
</evidence>
<name>A0A5C3KZD3_COPMA</name>
<keyword evidence="8 9" id="KW-0472">Membrane</keyword>